<dbReference type="STRING" id="1077947.SAMN05216227_101720"/>
<evidence type="ECO:0000256" key="2">
    <source>
        <dbReference type="ARBA" id="ARBA00023008"/>
    </source>
</evidence>
<feature type="disulfide bond" description="Redox-active" evidence="4">
    <location>
        <begin position="93"/>
        <end position="97"/>
    </location>
</feature>
<feature type="binding site" evidence="3">
    <location>
        <position position="93"/>
    </location>
    <ligand>
        <name>Cu cation</name>
        <dbReference type="ChEBI" id="CHEBI:23378"/>
    </ligand>
</feature>
<keyword evidence="5" id="KW-1133">Transmembrane helix</keyword>
<dbReference type="PANTHER" id="PTHR12151">
    <property type="entry name" value="ELECTRON TRANSPORT PROTIN SCO1/SENC FAMILY MEMBER"/>
    <property type="match status" value="1"/>
</dbReference>
<evidence type="ECO:0000256" key="4">
    <source>
        <dbReference type="PIRSR" id="PIRSR603782-2"/>
    </source>
</evidence>
<protein>
    <submittedName>
        <fullName evidence="6">Protein SCO1/2</fullName>
    </submittedName>
</protein>
<gene>
    <name evidence="6" type="ORF">SAMN05216227_101720</name>
</gene>
<dbReference type="Gene3D" id="3.40.30.10">
    <property type="entry name" value="Glutaredoxin"/>
    <property type="match status" value="1"/>
</dbReference>
<keyword evidence="2 3" id="KW-0186">Copper</keyword>
<keyword evidence="7" id="KW-1185">Reference proteome</keyword>
<evidence type="ECO:0000256" key="3">
    <source>
        <dbReference type="PIRSR" id="PIRSR603782-1"/>
    </source>
</evidence>
<comment type="similarity">
    <text evidence="1">Belongs to the SCO1/2 family.</text>
</comment>
<reference evidence="6 7" key="1">
    <citation type="submission" date="2016-10" db="EMBL/GenBank/DDBJ databases">
        <authorList>
            <person name="de Groot N.N."/>
        </authorList>
    </citation>
    <scope>NUCLEOTIDE SEQUENCE [LARGE SCALE GENOMIC DNA]</scope>
    <source>
        <strain evidence="6 7">CGMCC 1.10836</strain>
    </source>
</reference>
<accession>A0A1H8HHR2</accession>
<evidence type="ECO:0000256" key="1">
    <source>
        <dbReference type="ARBA" id="ARBA00010996"/>
    </source>
</evidence>
<dbReference type="SUPFAM" id="SSF52833">
    <property type="entry name" value="Thioredoxin-like"/>
    <property type="match status" value="1"/>
</dbReference>
<organism evidence="6 7">
    <name type="scientific">Pseudorhodobacter antarcticus</name>
    <dbReference type="NCBI Taxonomy" id="1077947"/>
    <lineage>
        <taxon>Bacteria</taxon>
        <taxon>Pseudomonadati</taxon>
        <taxon>Pseudomonadota</taxon>
        <taxon>Alphaproteobacteria</taxon>
        <taxon>Rhodobacterales</taxon>
        <taxon>Paracoccaceae</taxon>
        <taxon>Pseudorhodobacter</taxon>
    </lineage>
</organism>
<dbReference type="EMBL" id="FOCO01000017">
    <property type="protein sequence ID" value="SEN55636.1"/>
    <property type="molecule type" value="Genomic_DNA"/>
</dbReference>
<dbReference type="GO" id="GO:0046872">
    <property type="term" value="F:metal ion binding"/>
    <property type="evidence" value="ECO:0007669"/>
    <property type="project" value="UniProtKB-KW"/>
</dbReference>
<dbReference type="Proteomes" id="UP000183002">
    <property type="component" value="Unassembled WGS sequence"/>
</dbReference>
<evidence type="ECO:0000313" key="6">
    <source>
        <dbReference type="EMBL" id="SEN55636.1"/>
    </source>
</evidence>
<sequence>MQTDQPAPKPIGALMTKIYAGVAVAAVAALLGGSAYWVYSNQSGDQFAQCRGGQVAGGAIGGPFELVNQLGATVTDADVITKPTLIYFGYTFCPDVCPLDNTRNAEAVDILEEMGVDATPVFISIDPARDTVEVMADYAEIMHPKMIALTGSEAQVKAASLAYKTYYKKQDAEDEYYLVDHSTFTYLMLPNVGFADFFKREVTPDQMAERVACFVGAS</sequence>
<dbReference type="AlphaFoldDB" id="A0A1H8HHR2"/>
<keyword evidence="5" id="KW-0472">Membrane</keyword>
<keyword evidence="5" id="KW-0812">Transmembrane</keyword>
<evidence type="ECO:0000313" key="7">
    <source>
        <dbReference type="Proteomes" id="UP000183002"/>
    </source>
</evidence>
<keyword evidence="4" id="KW-1015">Disulfide bond</keyword>
<dbReference type="Pfam" id="PF02630">
    <property type="entry name" value="SCO1-SenC"/>
    <property type="match status" value="1"/>
</dbReference>
<dbReference type="FunFam" id="3.40.30.10:FF:000013">
    <property type="entry name" value="Blast:Protein SCO1 homolog, mitochondrial"/>
    <property type="match status" value="1"/>
</dbReference>
<feature type="transmembrane region" description="Helical" evidence="5">
    <location>
        <begin position="18"/>
        <end position="39"/>
    </location>
</feature>
<dbReference type="InterPro" id="IPR036249">
    <property type="entry name" value="Thioredoxin-like_sf"/>
</dbReference>
<dbReference type="PANTHER" id="PTHR12151:SF25">
    <property type="entry name" value="LINALOOL DEHYDRATASE_ISOMERASE DOMAIN-CONTAINING PROTEIN"/>
    <property type="match status" value="1"/>
</dbReference>
<feature type="binding site" evidence="3">
    <location>
        <position position="97"/>
    </location>
    <ligand>
        <name>Cu cation</name>
        <dbReference type="ChEBI" id="CHEBI:23378"/>
    </ligand>
</feature>
<proteinExistence type="inferred from homology"/>
<feature type="binding site" evidence="3">
    <location>
        <position position="181"/>
    </location>
    <ligand>
        <name>Cu cation</name>
        <dbReference type="ChEBI" id="CHEBI:23378"/>
    </ligand>
</feature>
<name>A0A1H8HHR2_9RHOB</name>
<keyword evidence="3" id="KW-0479">Metal-binding</keyword>
<evidence type="ECO:0000256" key="5">
    <source>
        <dbReference type="SAM" id="Phobius"/>
    </source>
</evidence>
<dbReference type="InterPro" id="IPR003782">
    <property type="entry name" value="SCO1/SenC"/>
</dbReference>
<dbReference type="CDD" id="cd02968">
    <property type="entry name" value="SCO"/>
    <property type="match status" value="1"/>
</dbReference>